<keyword evidence="3" id="KW-1185">Reference proteome</keyword>
<evidence type="ECO:0000313" key="3">
    <source>
        <dbReference type="Proteomes" id="UP001317742"/>
    </source>
</evidence>
<evidence type="ECO:0000313" key="2">
    <source>
        <dbReference type="EMBL" id="BDQ37535.1"/>
    </source>
</evidence>
<keyword evidence="1" id="KW-0732">Signal</keyword>
<proteinExistence type="predicted"/>
<dbReference type="Proteomes" id="UP001317742">
    <property type="component" value="Chromosome"/>
</dbReference>
<evidence type="ECO:0000256" key="1">
    <source>
        <dbReference type="SAM" id="SignalP"/>
    </source>
</evidence>
<protein>
    <submittedName>
        <fullName evidence="2">Uncharacterized protein</fullName>
    </submittedName>
</protein>
<dbReference type="EMBL" id="AP026709">
    <property type="protein sequence ID" value="BDQ37535.1"/>
    <property type="molecule type" value="Genomic_DNA"/>
</dbReference>
<name>A0ABN6S6X1_9BACT</name>
<sequence>MKTFVLSAFLAAFLTGAFFVPAANAQDTTATTKVAIAAPSATTPAVSSKNLPIYLDHDLAKKHADFTRFAKVRVKAMDRNHRLAKSRMQITKLSNGSYKALYHAIDYATVVCKVRRSSSKSIPYVAILSYREMIMETTALSPEKCRTGEFKPVSIIPNRQIFSHKKGRWQ</sequence>
<reference evidence="2 3" key="1">
    <citation type="submission" date="2022-08" db="EMBL/GenBank/DDBJ databases">
        <title>Genome Sequence of the sulphate-reducing bacterium, Pseudodesulfovibrio sp. SYK.</title>
        <authorList>
            <person name="Kondo R."/>
            <person name="Kataoka T."/>
        </authorList>
    </citation>
    <scope>NUCLEOTIDE SEQUENCE [LARGE SCALE GENOMIC DNA]</scope>
    <source>
        <strain evidence="2 3">SYK</strain>
    </source>
</reference>
<dbReference type="RefSeq" id="WP_281760055.1">
    <property type="nucleotide sequence ID" value="NZ_AP026709.1"/>
</dbReference>
<feature type="chain" id="PRO_5045273707" evidence="1">
    <location>
        <begin position="26"/>
        <end position="170"/>
    </location>
</feature>
<feature type="signal peptide" evidence="1">
    <location>
        <begin position="1"/>
        <end position="25"/>
    </location>
</feature>
<gene>
    <name evidence="2" type="ORF">SYK_18950</name>
</gene>
<accession>A0ABN6S6X1</accession>
<organism evidence="2 3">
    <name type="scientific">Pseudodesulfovibrio nedwellii</name>
    <dbReference type="NCBI Taxonomy" id="2973072"/>
    <lineage>
        <taxon>Bacteria</taxon>
        <taxon>Pseudomonadati</taxon>
        <taxon>Thermodesulfobacteriota</taxon>
        <taxon>Desulfovibrionia</taxon>
        <taxon>Desulfovibrionales</taxon>
        <taxon>Desulfovibrionaceae</taxon>
    </lineage>
</organism>